<evidence type="ECO:0000313" key="2">
    <source>
        <dbReference type="Proteomes" id="UP000319175"/>
    </source>
</evidence>
<comment type="caution">
    <text evidence="1">The sequence shown here is derived from an EMBL/GenBank/DDBJ whole genome shotgun (WGS) entry which is preliminary data.</text>
</comment>
<dbReference type="Proteomes" id="UP000319175">
    <property type="component" value="Unassembled WGS sequence"/>
</dbReference>
<dbReference type="AlphaFoldDB" id="A0A501QM34"/>
<sequence>MKYLILDGYLNGTGIRDGQNGGYIELSELGISSALQKKIKDWVLKYEAEFYNDYSDGAKVEILDNEGIDLVYQIKNELPNSKIDYYSDAKMVKLAT</sequence>
<gene>
    <name evidence="1" type="ORF">FJA49_00280</name>
</gene>
<dbReference type="EMBL" id="VFJE01000045">
    <property type="protein sequence ID" value="TPD73663.1"/>
    <property type="molecule type" value="Genomic_DNA"/>
</dbReference>
<proteinExistence type="predicted"/>
<dbReference type="OrthoDB" id="7063672at2"/>
<keyword evidence="2" id="KW-1185">Reference proteome</keyword>
<dbReference type="RefSeq" id="WP_139997655.1">
    <property type="nucleotide sequence ID" value="NZ_VFJE01000045.1"/>
</dbReference>
<organism evidence="1 2">
    <name type="scientific">Flavobacterium microcysteis</name>
    <dbReference type="NCBI Taxonomy" id="2596891"/>
    <lineage>
        <taxon>Bacteria</taxon>
        <taxon>Pseudomonadati</taxon>
        <taxon>Bacteroidota</taxon>
        <taxon>Flavobacteriia</taxon>
        <taxon>Flavobacteriales</taxon>
        <taxon>Flavobacteriaceae</taxon>
        <taxon>Flavobacterium</taxon>
    </lineage>
</organism>
<evidence type="ECO:0000313" key="1">
    <source>
        <dbReference type="EMBL" id="TPD73663.1"/>
    </source>
</evidence>
<name>A0A501QM34_9FLAO</name>
<reference evidence="1 2" key="1">
    <citation type="submission" date="2019-06" db="EMBL/GenBank/DDBJ databases">
        <title>Flavobacterium sp. MaA-Y11 from geoumgang.</title>
        <authorList>
            <person name="Jeong S."/>
        </authorList>
    </citation>
    <scope>NUCLEOTIDE SEQUENCE [LARGE SCALE GENOMIC DNA]</scope>
    <source>
        <strain evidence="1 2">MaA-Y11</strain>
    </source>
</reference>
<protein>
    <submittedName>
        <fullName evidence="1">Uncharacterized protein</fullName>
    </submittedName>
</protein>
<accession>A0A501QM34</accession>